<keyword evidence="1" id="KW-0812">Transmembrane</keyword>
<dbReference type="PANTHER" id="PTHR47245:SF2">
    <property type="entry name" value="PEPTIDYL-PROLYL CIS-TRANS ISOMERASE HP_0175-RELATED"/>
    <property type="match status" value="1"/>
</dbReference>
<keyword evidence="2" id="KW-0413">Isomerase</keyword>
<dbReference type="InterPro" id="IPR050245">
    <property type="entry name" value="PrsA_foldase"/>
</dbReference>
<dbReference type="Pfam" id="PF13624">
    <property type="entry name" value="SurA_N_3"/>
    <property type="match status" value="1"/>
</dbReference>
<evidence type="ECO:0000313" key="2">
    <source>
        <dbReference type="EMBL" id="KKR42051.1"/>
    </source>
</evidence>
<dbReference type="Gene3D" id="1.10.4030.10">
    <property type="entry name" value="Porin chaperone SurA, peptide-binding domain"/>
    <property type="match status" value="1"/>
</dbReference>
<dbReference type="EMBL" id="LBYB01000004">
    <property type="protein sequence ID" value="KKR42051.1"/>
    <property type="molecule type" value="Genomic_DNA"/>
</dbReference>
<accession>A0A0G0QX99</accession>
<dbReference type="SUPFAM" id="SSF109998">
    <property type="entry name" value="Triger factor/SurA peptide-binding domain-like"/>
    <property type="match status" value="1"/>
</dbReference>
<protein>
    <submittedName>
        <fullName evidence="2">Parvulin-like protein peptidyl-prolyl isomerase</fullName>
    </submittedName>
</protein>
<dbReference type="PANTHER" id="PTHR47245">
    <property type="entry name" value="PEPTIDYLPROLYL ISOMERASE"/>
    <property type="match status" value="1"/>
</dbReference>
<proteinExistence type="predicted"/>
<organism evidence="2 3">
    <name type="scientific">Candidatus Daviesbacteria bacterium GW2011_GWC2_40_12</name>
    <dbReference type="NCBI Taxonomy" id="1618431"/>
    <lineage>
        <taxon>Bacteria</taxon>
        <taxon>Candidatus Daviesiibacteriota</taxon>
    </lineage>
</organism>
<dbReference type="Proteomes" id="UP000034881">
    <property type="component" value="Unassembled WGS sequence"/>
</dbReference>
<dbReference type="GO" id="GO:0016853">
    <property type="term" value="F:isomerase activity"/>
    <property type="evidence" value="ECO:0007669"/>
    <property type="project" value="UniProtKB-KW"/>
</dbReference>
<gene>
    <name evidence="2" type="ORF">UT77_C0004G0035</name>
</gene>
<name>A0A0G0QX99_9BACT</name>
<reference evidence="2 3" key="1">
    <citation type="journal article" date="2015" name="Nature">
        <title>rRNA introns, odd ribosomes, and small enigmatic genomes across a large radiation of phyla.</title>
        <authorList>
            <person name="Brown C.T."/>
            <person name="Hug L.A."/>
            <person name="Thomas B.C."/>
            <person name="Sharon I."/>
            <person name="Castelle C.J."/>
            <person name="Singh A."/>
            <person name="Wilkins M.J."/>
            <person name="Williams K.H."/>
            <person name="Banfield J.F."/>
        </authorList>
    </citation>
    <scope>NUCLEOTIDE SEQUENCE [LARGE SCALE GENOMIC DNA]</scope>
</reference>
<keyword evidence="1" id="KW-1133">Transmembrane helix</keyword>
<feature type="transmembrane region" description="Helical" evidence="1">
    <location>
        <begin position="37"/>
        <end position="53"/>
    </location>
</feature>
<sequence>MAKKSTTKNEKELPYSTVNNLLDKLSSLKNFRSSKKFYIILVALILVALVIYKKNWFVAATINGSPITNLELQMRLNREFRSQTLNQLINEKIILNEAVKNNAVVSEAEINKKISEIETNVGGTDALNALLSQQGQTKDSLRQQIKLQLAIEKLYSKDATTSAEEVEKFVESNKAQLRATDSAGQTKEAADLLKQQKLSQIFSQKFQELRQNAQIKIF</sequence>
<dbReference type="AlphaFoldDB" id="A0A0G0QX99"/>
<dbReference type="InterPro" id="IPR027304">
    <property type="entry name" value="Trigger_fact/SurA_dom_sf"/>
</dbReference>
<evidence type="ECO:0000313" key="3">
    <source>
        <dbReference type="Proteomes" id="UP000034881"/>
    </source>
</evidence>
<evidence type="ECO:0000256" key="1">
    <source>
        <dbReference type="SAM" id="Phobius"/>
    </source>
</evidence>
<comment type="caution">
    <text evidence="2">The sequence shown here is derived from an EMBL/GenBank/DDBJ whole genome shotgun (WGS) entry which is preliminary data.</text>
</comment>
<keyword evidence="1" id="KW-0472">Membrane</keyword>